<dbReference type="InterPro" id="IPR036815">
    <property type="entry name" value="14-3-3_dom_sf"/>
</dbReference>
<keyword evidence="2" id="KW-1185">Reference proteome</keyword>
<reference evidence="1" key="1">
    <citation type="submission" date="2022-05" db="EMBL/GenBank/DDBJ databases">
        <title>The Musa troglodytarum L. genome provides insights into the mechanism of non-climacteric behaviour and enrichment of carotenoids.</title>
        <authorList>
            <person name="Wang J."/>
        </authorList>
    </citation>
    <scope>NUCLEOTIDE SEQUENCE</scope>
    <source>
        <tissue evidence="1">Leaf</tissue>
    </source>
</reference>
<sequence length="126" mass="13960">MEERDLLSVAYKNVVGTIRASNRLLHEAEGSERGNGATTDASPVVFKIGFGHNYAAYRSVQQSTGCDEHEEEAIGLFHSLLSVLHISQAFQVGKLEAPWLIKAVHVVVDCKNGGYCFSRRPLWCRL</sequence>
<dbReference type="AlphaFoldDB" id="A0A9E7FG37"/>
<dbReference type="EMBL" id="CP097505">
    <property type="protein sequence ID" value="URD93303.1"/>
    <property type="molecule type" value="Genomic_DNA"/>
</dbReference>
<evidence type="ECO:0000313" key="2">
    <source>
        <dbReference type="Proteomes" id="UP001055439"/>
    </source>
</evidence>
<accession>A0A9E7FG37</accession>
<dbReference type="Gene3D" id="1.20.190.20">
    <property type="entry name" value="14-3-3 domain"/>
    <property type="match status" value="1"/>
</dbReference>
<name>A0A9E7FG37_9LILI</name>
<organism evidence="1 2">
    <name type="scientific">Musa troglodytarum</name>
    <name type="common">fe'i banana</name>
    <dbReference type="NCBI Taxonomy" id="320322"/>
    <lineage>
        <taxon>Eukaryota</taxon>
        <taxon>Viridiplantae</taxon>
        <taxon>Streptophyta</taxon>
        <taxon>Embryophyta</taxon>
        <taxon>Tracheophyta</taxon>
        <taxon>Spermatophyta</taxon>
        <taxon>Magnoliopsida</taxon>
        <taxon>Liliopsida</taxon>
        <taxon>Zingiberales</taxon>
        <taxon>Musaceae</taxon>
        <taxon>Musa</taxon>
    </lineage>
</organism>
<proteinExistence type="predicted"/>
<evidence type="ECO:0000313" key="1">
    <source>
        <dbReference type="EMBL" id="URD93303.1"/>
    </source>
</evidence>
<dbReference type="SUPFAM" id="SSF48445">
    <property type="entry name" value="14-3-3 protein"/>
    <property type="match status" value="1"/>
</dbReference>
<dbReference type="Proteomes" id="UP001055439">
    <property type="component" value="Chromosome 3"/>
</dbReference>
<protein>
    <submittedName>
        <fullName evidence="1">Uncharacterized protein</fullName>
    </submittedName>
</protein>
<gene>
    <name evidence="1" type="ORF">MUK42_33066</name>
</gene>